<accession>E1K0P1</accession>
<organism evidence="1 2">
    <name type="scientific">Solidesulfovibrio fructosivorans JJ]</name>
    <dbReference type="NCBI Taxonomy" id="596151"/>
    <lineage>
        <taxon>Bacteria</taxon>
        <taxon>Pseudomonadati</taxon>
        <taxon>Thermodesulfobacteriota</taxon>
        <taxon>Desulfovibrionia</taxon>
        <taxon>Desulfovibrionales</taxon>
        <taxon>Desulfovibrionaceae</taxon>
        <taxon>Solidesulfovibrio</taxon>
    </lineage>
</organism>
<dbReference type="STRING" id="596151.DesfrDRAFT_3441"/>
<reference evidence="1 2" key="1">
    <citation type="submission" date="2010-08" db="EMBL/GenBank/DDBJ databases">
        <title>The draft genome of Desulfovibrio fructosovorans JJ.</title>
        <authorList>
            <consortium name="US DOE Joint Genome Institute (JGI-PGF)"/>
            <person name="Lucas S."/>
            <person name="Copeland A."/>
            <person name="Lapidus A."/>
            <person name="Cheng J.-F."/>
            <person name="Bruce D."/>
            <person name="Goodwin L."/>
            <person name="Pitluck S."/>
            <person name="Land M.L."/>
            <person name="Hauser L."/>
            <person name="Chang Y.-J."/>
            <person name="Jeffries C."/>
            <person name="Wall J.D."/>
            <person name="Stahl D.A."/>
            <person name="Arkin A.P."/>
            <person name="Dehal P."/>
            <person name="Stolyar S.M."/>
            <person name="Hazen T.C."/>
            <person name="Woyke T.J."/>
        </authorList>
    </citation>
    <scope>NUCLEOTIDE SEQUENCE [LARGE SCALE GENOMIC DNA]</scope>
    <source>
        <strain evidence="1 2">JJ</strain>
    </source>
</reference>
<sequence length="196" mass="21502" precursor="true">MMAGHRNKERTSRTGRRLVFGGLVFVLVALLVAHERHATPWRDLARDLGPVPPAFFLPLDARSKGAQTALETGPHGEKILWGYGPKTRLRFHTLAPMRLRLCYAFTSPVRDQTVAVAVNEHPVAAYDARKSGLPDDAGHPACRDFTSRAGDNRISFAYRAWNHGGDDFAADDPRPLAATFTMLQLLPVPGDPAVSP</sequence>
<keyword evidence="2" id="KW-1185">Reference proteome</keyword>
<evidence type="ECO:0000313" key="1">
    <source>
        <dbReference type="EMBL" id="EFL49805.1"/>
    </source>
</evidence>
<gene>
    <name evidence="1" type="ORF">DesfrDRAFT_3441</name>
</gene>
<protein>
    <submittedName>
        <fullName evidence="1">Uncharacterized protein</fullName>
    </submittedName>
</protein>
<proteinExistence type="predicted"/>
<evidence type="ECO:0000313" key="2">
    <source>
        <dbReference type="Proteomes" id="UP000006250"/>
    </source>
</evidence>
<dbReference type="AlphaFoldDB" id="E1K0P1"/>
<name>E1K0P1_SOLFR</name>
<dbReference type="EMBL" id="AECZ01000032">
    <property type="protein sequence ID" value="EFL49805.1"/>
    <property type="molecule type" value="Genomic_DNA"/>
</dbReference>
<comment type="caution">
    <text evidence="1">The sequence shown here is derived from an EMBL/GenBank/DDBJ whole genome shotgun (WGS) entry which is preliminary data.</text>
</comment>
<dbReference type="Proteomes" id="UP000006250">
    <property type="component" value="Unassembled WGS sequence"/>
</dbReference>